<organism evidence="3 4">
    <name type="scientific">Cellulomonas fengjieae</name>
    <dbReference type="NCBI Taxonomy" id="2819978"/>
    <lineage>
        <taxon>Bacteria</taxon>
        <taxon>Bacillati</taxon>
        <taxon>Actinomycetota</taxon>
        <taxon>Actinomycetes</taxon>
        <taxon>Micrococcales</taxon>
        <taxon>Cellulomonadaceae</taxon>
        <taxon>Cellulomonas</taxon>
    </lineage>
</organism>
<accession>A0ABS3SCS6</accession>
<dbReference type="GO" id="GO:0016853">
    <property type="term" value="F:isomerase activity"/>
    <property type="evidence" value="ECO:0007669"/>
    <property type="project" value="UniProtKB-KW"/>
</dbReference>
<dbReference type="InterPro" id="IPR034660">
    <property type="entry name" value="DinB/YfiT-like"/>
</dbReference>
<dbReference type="EMBL" id="JAGFBM010000001">
    <property type="protein sequence ID" value="MBO3083447.1"/>
    <property type="molecule type" value="Genomic_DNA"/>
</dbReference>
<dbReference type="InterPro" id="IPR024344">
    <property type="entry name" value="MDMPI_metal-binding"/>
</dbReference>
<gene>
    <name evidence="3" type="ORF">J4035_02245</name>
</gene>
<evidence type="ECO:0000259" key="1">
    <source>
        <dbReference type="Pfam" id="PF07398"/>
    </source>
</evidence>
<dbReference type="Pfam" id="PF11716">
    <property type="entry name" value="MDMPI_N"/>
    <property type="match status" value="1"/>
</dbReference>
<evidence type="ECO:0000313" key="4">
    <source>
        <dbReference type="Proteomes" id="UP000678317"/>
    </source>
</evidence>
<name>A0ABS3SCS6_9CELL</name>
<evidence type="ECO:0000259" key="2">
    <source>
        <dbReference type="Pfam" id="PF11716"/>
    </source>
</evidence>
<keyword evidence="4" id="KW-1185">Reference proteome</keyword>
<dbReference type="InterPro" id="IPR017517">
    <property type="entry name" value="Maleyloyr_isom"/>
</dbReference>
<sequence length="275" mass="29072">MTQDTTYRPSPASYAQVIAQESARAADALDAAAPTAPVPSCGDWSAADLAFHLGEVQDFWSQVVGNAPVGPDGVQDAERPPDGEVVAFLRARTRALLAALAAHDPQDACWSWSPTGGTVSWVLRRQAHEALVHRVDAEQAAGLPVGDPGTALAADGVDEMLTVMVSGLPPWATFDPDGQRVRLHATDAGREWVMAFGRFRGTSPTTGTQYDDECAELVGGAPWEGEDDDVAATVSGAAWDLGRWLWGRATRDALALEGDAAAVDRLRSVIVDSTQ</sequence>
<dbReference type="Pfam" id="PF07398">
    <property type="entry name" value="MDMPI_C"/>
    <property type="match status" value="1"/>
</dbReference>
<dbReference type="SUPFAM" id="SSF109854">
    <property type="entry name" value="DinB/YfiT-like putative metalloenzymes"/>
    <property type="match status" value="1"/>
</dbReference>
<feature type="domain" description="MDMPI C-terminal" evidence="1">
    <location>
        <begin position="152"/>
        <end position="265"/>
    </location>
</feature>
<dbReference type="RefSeq" id="WP_208288342.1">
    <property type="nucleotide sequence ID" value="NZ_CP074404.1"/>
</dbReference>
<dbReference type="NCBIfam" id="TIGR03083">
    <property type="entry name" value="maleylpyruvate isomerase family mycothiol-dependent enzyme"/>
    <property type="match status" value="1"/>
</dbReference>
<protein>
    <submittedName>
        <fullName evidence="3">Maleylpyruvate isomerase family mycothiol-dependent enzyme</fullName>
    </submittedName>
</protein>
<dbReference type="PANTHER" id="PTHR40758:SF1">
    <property type="entry name" value="CONSERVED PROTEIN"/>
    <property type="match status" value="1"/>
</dbReference>
<evidence type="ECO:0000313" key="3">
    <source>
        <dbReference type="EMBL" id="MBO3083447.1"/>
    </source>
</evidence>
<proteinExistence type="predicted"/>
<keyword evidence="3" id="KW-0413">Isomerase</keyword>
<dbReference type="PANTHER" id="PTHR40758">
    <property type="entry name" value="CONSERVED PROTEIN"/>
    <property type="match status" value="1"/>
</dbReference>
<reference evidence="3 4" key="1">
    <citation type="submission" date="2021-03" db="EMBL/GenBank/DDBJ databases">
        <title>novel species in genus Cellulomonas.</title>
        <authorList>
            <person name="Zhang G."/>
        </authorList>
    </citation>
    <scope>NUCLEOTIDE SEQUENCE [LARGE SCALE GENOMIC DNA]</scope>
    <source>
        <strain evidence="4">zg-ZUI188</strain>
    </source>
</reference>
<dbReference type="InterPro" id="IPR010872">
    <property type="entry name" value="MDMPI_C-term_domain"/>
</dbReference>
<dbReference type="Proteomes" id="UP000678317">
    <property type="component" value="Unassembled WGS sequence"/>
</dbReference>
<comment type="caution">
    <text evidence="3">The sequence shown here is derived from an EMBL/GenBank/DDBJ whole genome shotgun (WGS) entry which is preliminary data.</text>
</comment>
<feature type="domain" description="Mycothiol-dependent maleylpyruvate isomerase metal-binding" evidence="2">
    <location>
        <begin position="18"/>
        <end position="137"/>
    </location>
</feature>